<comment type="caution">
    <text evidence="3">The sequence shown here is derived from an EMBL/GenBank/DDBJ whole genome shotgun (WGS) entry which is preliminary data.</text>
</comment>
<protein>
    <submittedName>
        <fullName evidence="3">Uncharacterized protein</fullName>
    </submittedName>
</protein>
<dbReference type="Pfam" id="PF06180">
    <property type="entry name" value="CbiK"/>
    <property type="match status" value="1"/>
</dbReference>
<name>A0A7C5EN52_9BACT</name>
<dbReference type="GO" id="GO:0019251">
    <property type="term" value="P:anaerobic cobalamin biosynthetic process"/>
    <property type="evidence" value="ECO:0007669"/>
    <property type="project" value="InterPro"/>
</dbReference>
<organism evidence="3">
    <name type="scientific">Desulfobacca acetoxidans</name>
    <dbReference type="NCBI Taxonomy" id="60893"/>
    <lineage>
        <taxon>Bacteria</taxon>
        <taxon>Pseudomonadati</taxon>
        <taxon>Thermodesulfobacteriota</taxon>
        <taxon>Desulfobaccia</taxon>
        <taxon>Desulfobaccales</taxon>
        <taxon>Desulfobaccaceae</taxon>
        <taxon>Desulfobacca</taxon>
    </lineage>
</organism>
<dbReference type="SUPFAM" id="SSF53800">
    <property type="entry name" value="Chelatase"/>
    <property type="match status" value="1"/>
</dbReference>
<proteinExistence type="predicted"/>
<dbReference type="InterPro" id="IPR010388">
    <property type="entry name" value="Anaerobic_Co-chelatase"/>
</dbReference>
<dbReference type="Gene3D" id="3.40.50.1400">
    <property type="match status" value="2"/>
</dbReference>
<feature type="binding site" evidence="2">
    <location>
        <position position="173"/>
    </location>
    <ligand>
        <name>Co(2+)</name>
        <dbReference type="ChEBI" id="CHEBI:48828"/>
    </ligand>
</feature>
<feature type="binding site" evidence="2">
    <location>
        <position position="238"/>
    </location>
    <ligand>
        <name>Co(2+)</name>
        <dbReference type="ChEBI" id="CHEBI:48828"/>
    </ligand>
</feature>
<evidence type="ECO:0000256" key="1">
    <source>
        <dbReference type="PIRSR" id="PIRSR033579-1"/>
    </source>
</evidence>
<gene>
    <name evidence="3" type="ORF">ENW48_08070</name>
</gene>
<dbReference type="AlphaFoldDB" id="A0A7C5EN52"/>
<keyword evidence="2" id="KW-0479">Metal-binding</keyword>
<dbReference type="GO" id="GO:0016852">
    <property type="term" value="F:sirohydrochlorin cobaltochelatase activity"/>
    <property type="evidence" value="ECO:0007669"/>
    <property type="project" value="InterPro"/>
</dbReference>
<dbReference type="PIRSF" id="PIRSF033579">
    <property type="entry name" value="Anaer_Co_chel"/>
    <property type="match status" value="1"/>
</dbReference>
<keyword evidence="2" id="KW-0170">Cobalt</keyword>
<dbReference type="GO" id="GO:0046872">
    <property type="term" value="F:metal ion binding"/>
    <property type="evidence" value="ECO:0007669"/>
    <property type="project" value="UniProtKB-KW"/>
</dbReference>
<accession>A0A7C5EN52</accession>
<feature type="active site" description="Proton acceptor" evidence="1">
    <location>
        <position position="173"/>
    </location>
</feature>
<dbReference type="EMBL" id="DTKJ01000056">
    <property type="protein sequence ID" value="HGZ12159.1"/>
    <property type="molecule type" value="Genomic_DNA"/>
</dbReference>
<evidence type="ECO:0000313" key="3">
    <source>
        <dbReference type="EMBL" id="HGZ12159.1"/>
    </source>
</evidence>
<sequence>MRQGKGMIAGLILVFLGLGAVGAKVAQETPAARTTALVLTAFGTSTAAADTYQYMEKLFRERFPGYEIRWAFTSQKIREKLKKAGRGELKDLSQTLGDLKAAGMTRVVVQSLHVVPGEEWQEMARESRRVPGLKVALGKPLLSSPGDRKRLLEALTSAFPKDLKENAVILVGHGSPHPEGEAAYLDFEALVRSRFAGKNVFLGVVDGKPEAEAALEAVKRSEARKVIFVPLLVVAGDHMQNDILGDEPGSWKSRLLAHRPFQVEGAPGLGYRKEVVAIFMDHLEEALKSLTP</sequence>
<evidence type="ECO:0000256" key="2">
    <source>
        <dbReference type="PIRSR" id="PIRSR033579-3"/>
    </source>
</evidence>
<reference evidence="3" key="1">
    <citation type="journal article" date="2020" name="mSystems">
        <title>Genome- and Community-Level Interaction Insights into Carbon Utilization and Element Cycling Functions of Hydrothermarchaeota in Hydrothermal Sediment.</title>
        <authorList>
            <person name="Zhou Z."/>
            <person name="Liu Y."/>
            <person name="Xu W."/>
            <person name="Pan J."/>
            <person name="Luo Z.H."/>
            <person name="Li M."/>
        </authorList>
    </citation>
    <scope>NUCLEOTIDE SEQUENCE [LARGE SCALE GENOMIC DNA]</scope>
    <source>
        <strain evidence="3">SpSt-853</strain>
    </source>
</reference>